<dbReference type="STRING" id="882378.RBRH_01763"/>
<dbReference type="PANTHER" id="PTHR37952">
    <property type="match status" value="1"/>
</dbReference>
<proteinExistence type="predicted"/>
<dbReference type="HOGENOM" id="CLU_109726_0_0_4"/>
<protein>
    <submittedName>
        <fullName evidence="1">CreA protein</fullName>
    </submittedName>
</protein>
<dbReference type="eggNOG" id="COG3045">
    <property type="taxonomic scope" value="Bacteria"/>
</dbReference>
<reference evidence="1 2" key="1">
    <citation type="journal article" date="2011" name="J. Bacteriol.">
        <title>Complete genome sequence of Burkholderia rhizoxinica, an endosymbiont of Rhizopus microsporus.</title>
        <authorList>
            <person name="Lackner G."/>
            <person name="Moebius N."/>
            <person name="Partida-Martinez L."/>
            <person name="Hertweck C."/>
        </authorList>
    </citation>
    <scope>NUCLEOTIDE SEQUENCE [LARGE SCALE GENOMIC DNA]</scope>
    <source>
        <strain evidence="2">DSM 19002 / CIP 109453 / HKI 454</strain>
    </source>
</reference>
<dbReference type="KEGG" id="brh:RBRH_01763"/>
<dbReference type="InterPro" id="IPR010292">
    <property type="entry name" value="Uncharacterised_CreA"/>
</dbReference>
<organism evidence="1 2">
    <name type="scientific">Mycetohabitans rhizoxinica (strain DSM 19002 / CIP 109453 / HKI 454)</name>
    <name type="common">Paraburkholderia rhizoxinica</name>
    <dbReference type="NCBI Taxonomy" id="882378"/>
    <lineage>
        <taxon>Bacteria</taxon>
        <taxon>Pseudomonadati</taxon>
        <taxon>Pseudomonadota</taxon>
        <taxon>Betaproteobacteria</taxon>
        <taxon>Burkholderiales</taxon>
        <taxon>Burkholderiaceae</taxon>
        <taxon>Mycetohabitans</taxon>
    </lineage>
</organism>
<dbReference type="AlphaFoldDB" id="E5ANU4"/>
<dbReference type="Pfam" id="PF05981">
    <property type="entry name" value="CreA"/>
    <property type="match status" value="1"/>
</dbReference>
<dbReference type="PANTHER" id="PTHR37952:SF2">
    <property type="entry name" value="PROTEIN CREA"/>
    <property type="match status" value="1"/>
</dbReference>
<sequence length="219" mass="23218">MLRVTMTPSCLSIPCFAFFPARPPDAPGRARTASDPATAVAAAQVRAPNAVRADLAMASSSIKRTTTGIALAAAALLCWCAPTDAEEIGRVNTNFRITGSDRVVVEAYDDPAVNGVTCYVSRARTGGVKGTLGVAEDPTETSIACRQVAALQFKVPLPLQADIFSERISLIFKTLHVVRVVDRKRNALVYLTYSDRVVSGSAKNSVTAVPVQGQSIPLR</sequence>
<gene>
    <name evidence="1" type="ordered locus">RBRH_01763</name>
</gene>
<dbReference type="GO" id="GO:0005829">
    <property type="term" value="C:cytosol"/>
    <property type="evidence" value="ECO:0007669"/>
    <property type="project" value="TreeGrafter"/>
</dbReference>
<dbReference type="EMBL" id="FR687359">
    <property type="protein sequence ID" value="CBW74276.1"/>
    <property type="molecule type" value="Genomic_DNA"/>
</dbReference>
<dbReference type="Proteomes" id="UP000007437">
    <property type="component" value="Chromosome"/>
</dbReference>
<evidence type="ECO:0000313" key="1">
    <source>
        <dbReference type="EMBL" id="CBW74276.1"/>
    </source>
</evidence>
<name>E5ANU4_MYCRK</name>
<accession>E5ANU4</accession>
<evidence type="ECO:0000313" key="2">
    <source>
        <dbReference type="Proteomes" id="UP000007437"/>
    </source>
</evidence>